<feature type="transmembrane region" description="Helical" evidence="1">
    <location>
        <begin position="12"/>
        <end position="32"/>
    </location>
</feature>
<feature type="transmembrane region" description="Helical" evidence="1">
    <location>
        <begin position="183"/>
        <end position="202"/>
    </location>
</feature>
<feature type="transmembrane region" description="Helical" evidence="1">
    <location>
        <begin position="410"/>
        <end position="432"/>
    </location>
</feature>
<feature type="transmembrane region" description="Helical" evidence="1">
    <location>
        <begin position="214"/>
        <end position="235"/>
    </location>
</feature>
<feature type="transmembrane region" description="Helical" evidence="1">
    <location>
        <begin position="109"/>
        <end position="130"/>
    </location>
</feature>
<dbReference type="AlphaFoldDB" id="A0A3R8RRE9"/>
<feature type="transmembrane region" description="Helical" evidence="1">
    <location>
        <begin position="289"/>
        <end position="312"/>
    </location>
</feature>
<reference evidence="2 3" key="1">
    <citation type="submission" date="2018-12" db="EMBL/GenBank/DDBJ databases">
        <authorList>
            <person name="Kim S.-J."/>
            <person name="Jung G.-Y."/>
        </authorList>
    </citation>
    <scope>NUCLEOTIDE SEQUENCE [LARGE SCALE GENOMIC DNA]</scope>
    <source>
        <strain evidence="2 3">03SU3-P</strain>
    </source>
</reference>
<comment type="caution">
    <text evidence="2">The sequence shown here is derived from an EMBL/GenBank/DDBJ whole genome shotgun (WGS) entry which is preliminary data.</text>
</comment>
<keyword evidence="1" id="KW-0812">Transmembrane</keyword>
<name>A0A3R8RRE9_9SPHN</name>
<dbReference type="Proteomes" id="UP000268553">
    <property type="component" value="Unassembled WGS sequence"/>
</dbReference>
<gene>
    <name evidence="2" type="ORF">D7D48_10120</name>
</gene>
<accession>A0A3R8RRE9</accession>
<proteinExistence type="predicted"/>
<evidence type="ECO:0000256" key="1">
    <source>
        <dbReference type="SAM" id="Phobius"/>
    </source>
</evidence>
<evidence type="ECO:0000313" key="2">
    <source>
        <dbReference type="EMBL" id="RRQ50915.1"/>
    </source>
</evidence>
<dbReference type="RefSeq" id="WP_125231319.1">
    <property type="nucleotide sequence ID" value="NZ_RWJI01000003.1"/>
</dbReference>
<feature type="transmembrane region" description="Helical" evidence="1">
    <location>
        <begin position="160"/>
        <end position="177"/>
    </location>
</feature>
<dbReference type="EMBL" id="RWJI01000003">
    <property type="protein sequence ID" value="RRQ50915.1"/>
    <property type="molecule type" value="Genomic_DNA"/>
</dbReference>
<protein>
    <recommendedName>
        <fullName evidence="4">DUF2029 domain-containing protein</fullName>
    </recommendedName>
</protein>
<sequence length="461" mass="52574">MFRRNWQSGVLIEWVLAGLILVSLVHATWFLFTFKYLPPPFFYEPGDIFADWFNSAYWAYNPEGAFETWTTLYPPLSFVILRALSVSDCYQLASGLDSSPGYMARGCDWIGHVSIFGFWALGVVLMFLALRKFDPRTAIPRTICMGLGWPMLNGIERGNLVLIAFPMFLLAIMPLLRSARARWVFAALSINMKLYLIAPFMAQLIMRRWRWVESVLIATALVYLVSYALLGAGTLSQIVQNITAWAQNTMANPLDFWPATTYQGITSFFESKDDIFPTMLVLGSDAIELVPLAIAVLLRSTQALLLMAMAATWLRPEAISRYRIYLLAIMFALITSEGGGYTPIFWTALVLTERWQGWGPRFAIICCYLMGCSYDLVVSNIDTIDRYGYIFDTDIIVEMNLTLWPLVRPLVIQLIAIALACSTIRTVWIDVYEQGWADRWRMRRDAPLLPWVARPERQIGE</sequence>
<organism evidence="2 3">
    <name type="scientific">Sphingorhabdus wooponensis</name>
    <dbReference type="NCBI Taxonomy" id="940136"/>
    <lineage>
        <taxon>Bacteria</taxon>
        <taxon>Pseudomonadati</taxon>
        <taxon>Pseudomonadota</taxon>
        <taxon>Alphaproteobacteria</taxon>
        <taxon>Sphingomonadales</taxon>
        <taxon>Sphingomonadaceae</taxon>
        <taxon>Sphingorhabdus</taxon>
    </lineage>
</organism>
<keyword evidence="3" id="KW-1185">Reference proteome</keyword>
<keyword evidence="1" id="KW-0472">Membrane</keyword>
<keyword evidence="1" id="KW-1133">Transmembrane helix</keyword>
<feature type="transmembrane region" description="Helical" evidence="1">
    <location>
        <begin position="324"/>
        <end position="346"/>
    </location>
</feature>
<evidence type="ECO:0000313" key="3">
    <source>
        <dbReference type="Proteomes" id="UP000268553"/>
    </source>
</evidence>
<evidence type="ECO:0008006" key="4">
    <source>
        <dbReference type="Google" id="ProtNLM"/>
    </source>
</evidence>
<dbReference type="OrthoDB" id="7432019at2"/>